<keyword evidence="2" id="KW-1185">Reference proteome</keyword>
<gene>
    <name evidence="1" type="ORF">MPRM_11230</name>
</gene>
<dbReference type="InterPro" id="IPR027417">
    <property type="entry name" value="P-loop_NTPase"/>
</dbReference>
<dbReference type="PANTHER" id="PTHR36451">
    <property type="entry name" value="PAPS-DEPENDENT SULFOTRANSFERASE STF3"/>
    <property type="match status" value="1"/>
</dbReference>
<dbReference type="Gene3D" id="3.40.50.300">
    <property type="entry name" value="P-loop containing nucleotide triphosphate hydrolases"/>
    <property type="match status" value="1"/>
</dbReference>
<sequence>MTFDADELQDGACAATGLDDFGSPYYREGLERIVEALNTEADLNDVGRVIQHATISNALIQRLKIEDTYSRHPEIDDQVVGGPVFVIGLPRTGTTALSQLVAADPQFRSLRMWESQAPTPPPETATQHSDPRIAQAQAGLKMLDDMFPLMKTLYNSEPTAPTECQDLMGMSFRTFHFDGAVRAPGYLAWLMNCDMRGTYVFHRRVLKLLQWRCPPVLWHLKTPVHMFALDALVESYPDAKFMWSHRDPAKVMGSVCSLIRYVRSWSSDREDAEELGAEQVDSWAEGTRRAMDFRNRMGRDRMGHARFADVSFADLQNDPVHTLQTSYETLGLRFTAATLESVRRWADNHRPGSRGSHDYDLADYGLTPEGVRERFADYLAAYDATA</sequence>
<dbReference type="Proteomes" id="UP000467105">
    <property type="component" value="Chromosome"/>
</dbReference>
<proteinExistence type="predicted"/>
<accession>A0A7I7YRN7</accession>
<dbReference type="SUPFAM" id="SSF52540">
    <property type="entry name" value="P-loop containing nucleoside triphosphate hydrolases"/>
    <property type="match status" value="1"/>
</dbReference>
<dbReference type="PANTHER" id="PTHR36451:SF1">
    <property type="entry name" value="OMEGA-HYDROXY-BETA-DIHYDROMENAQUINONE-9 SULFOTRANSFERASE STF3"/>
    <property type="match status" value="1"/>
</dbReference>
<dbReference type="EMBL" id="AP022614">
    <property type="protein sequence ID" value="BBZ43842.1"/>
    <property type="molecule type" value="Genomic_DNA"/>
</dbReference>
<name>A0A7I7YRN7_9MYCO</name>
<dbReference type="AlphaFoldDB" id="A0A7I7YRN7"/>
<dbReference type="GO" id="GO:0016740">
    <property type="term" value="F:transferase activity"/>
    <property type="evidence" value="ECO:0007669"/>
    <property type="project" value="UniProtKB-KW"/>
</dbReference>
<evidence type="ECO:0000313" key="2">
    <source>
        <dbReference type="Proteomes" id="UP000467105"/>
    </source>
</evidence>
<evidence type="ECO:0000313" key="1">
    <source>
        <dbReference type="EMBL" id="BBZ43842.1"/>
    </source>
</evidence>
<protein>
    <submittedName>
        <fullName evidence="1">Sulfotransferase</fullName>
    </submittedName>
</protein>
<keyword evidence="1" id="KW-0808">Transferase</keyword>
<organism evidence="1 2">
    <name type="scientific">Mycobacterium parmense</name>
    <dbReference type="NCBI Taxonomy" id="185642"/>
    <lineage>
        <taxon>Bacteria</taxon>
        <taxon>Bacillati</taxon>
        <taxon>Actinomycetota</taxon>
        <taxon>Actinomycetes</taxon>
        <taxon>Mycobacteriales</taxon>
        <taxon>Mycobacteriaceae</taxon>
        <taxon>Mycobacterium</taxon>
        <taxon>Mycobacterium simiae complex</taxon>
    </lineage>
</organism>
<dbReference type="Pfam" id="PF13469">
    <property type="entry name" value="Sulfotransfer_3"/>
    <property type="match status" value="1"/>
</dbReference>
<dbReference type="RefSeq" id="WP_085268718.1">
    <property type="nucleotide sequence ID" value="NZ_AP022614.1"/>
</dbReference>
<dbReference type="InterPro" id="IPR052736">
    <property type="entry name" value="Stf3_sulfotransferase"/>
</dbReference>
<dbReference type="OrthoDB" id="9777890at2"/>
<reference evidence="1 2" key="1">
    <citation type="journal article" date="2019" name="Emerg. Microbes Infect.">
        <title>Comprehensive subspecies identification of 175 nontuberculous mycobacteria species based on 7547 genomic profiles.</title>
        <authorList>
            <person name="Matsumoto Y."/>
            <person name="Kinjo T."/>
            <person name="Motooka D."/>
            <person name="Nabeya D."/>
            <person name="Jung N."/>
            <person name="Uechi K."/>
            <person name="Horii T."/>
            <person name="Iida T."/>
            <person name="Fujita J."/>
            <person name="Nakamura S."/>
        </authorList>
    </citation>
    <scope>NUCLEOTIDE SEQUENCE [LARGE SCALE GENOMIC DNA]</scope>
    <source>
        <strain evidence="1 2">JCM 14742</strain>
    </source>
</reference>